<feature type="domain" description="Gfo/Idh/MocA-like oxidoreductase N-terminal" evidence="2">
    <location>
        <begin position="4"/>
        <end position="122"/>
    </location>
</feature>
<proteinExistence type="inferred from homology"/>
<name>A0ABV9F6H0_9BACL</name>
<dbReference type="Gene3D" id="3.40.50.720">
    <property type="entry name" value="NAD(P)-binding Rossmann-like Domain"/>
    <property type="match status" value="1"/>
</dbReference>
<protein>
    <submittedName>
        <fullName evidence="4">Gfo/Idh/MocA family protein</fullName>
    </submittedName>
</protein>
<dbReference type="InterPro" id="IPR051450">
    <property type="entry name" value="Gfo/Idh/MocA_Oxidoreductases"/>
</dbReference>
<dbReference type="Proteomes" id="UP001596028">
    <property type="component" value="Unassembled WGS sequence"/>
</dbReference>
<dbReference type="InterPro" id="IPR000683">
    <property type="entry name" value="Gfo/Idh/MocA-like_OxRdtase_N"/>
</dbReference>
<organism evidence="4 5">
    <name type="scientific">Cohnella hongkongensis</name>
    <dbReference type="NCBI Taxonomy" id="178337"/>
    <lineage>
        <taxon>Bacteria</taxon>
        <taxon>Bacillati</taxon>
        <taxon>Bacillota</taxon>
        <taxon>Bacilli</taxon>
        <taxon>Bacillales</taxon>
        <taxon>Paenibacillaceae</taxon>
        <taxon>Cohnella</taxon>
    </lineage>
</organism>
<dbReference type="SUPFAM" id="SSF51735">
    <property type="entry name" value="NAD(P)-binding Rossmann-fold domains"/>
    <property type="match status" value="1"/>
</dbReference>
<dbReference type="Pfam" id="PF02894">
    <property type="entry name" value="GFO_IDH_MocA_C"/>
    <property type="match status" value="1"/>
</dbReference>
<evidence type="ECO:0000259" key="2">
    <source>
        <dbReference type="Pfam" id="PF01408"/>
    </source>
</evidence>
<dbReference type="Gene3D" id="3.30.360.10">
    <property type="entry name" value="Dihydrodipicolinate Reductase, domain 2"/>
    <property type="match status" value="1"/>
</dbReference>
<sequence>MSAFKAVVIGCGGAGTNHAVGYSKLPDVQFVGAADIDLSKAQALTAKVGGVAYASFEELILTEKPDLVSVCTREYDHDLPAIFALENGCHVLSEKIMAHSLQAGTRMAEAAMRSGKQLGVDYNYRFIDSIQILKQQLDAGAIGDVKTASFQVHAYCHHHALDLIRFLFGDPDELISTLTEIDAERNYPWDRAHELLYIPSYNETTVIRFGRMLLTLTACHRSFRYPLMEIDIVGTHGILQVCRMNIASVNGEVTIQHEERIDRIVPEPLTLDDTFYRSVASWVDTLKGNPTVSATGEDGLQTMMLEQAISRSHREKRYIIPAPRHAEG</sequence>
<gene>
    <name evidence="4" type="ORF">ACFO3S_01010</name>
</gene>
<dbReference type="PANTHER" id="PTHR43377">
    <property type="entry name" value="BILIVERDIN REDUCTASE A"/>
    <property type="match status" value="1"/>
</dbReference>
<dbReference type="InterPro" id="IPR004104">
    <property type="entry name" value="Gfo/Idh/MocA-like_OxRdtase_C"/>
</dbReference>
<evidence type="ECO:0000313" key="5">
    <source>
        <dbReference type="Proteomes" id="UP001596028"/>
    </source>
</evidence>
<feature type="domain" description="Gfo/Idh/MocA-like oxidoreductase C-terminal" evidence="3">
    <location>
        <begin position="159"/>
        <end position="319"/>
    </location>
</feature>
<dbReference type="EMBL" id="JBHSEP010000001">
    <property type="protein sequence ID" value="MFC4596803.1"/>
    <property type="molecule type" value="Genomic_DNA"/>
</dbReference>
<comment type="similarity">
    <text evidence="1">Belongs to the Gfo/Idh/MocA family.</text>
</comment>
<comment type="caution">
    <text evidence="4">The sequence shown here is derived from an EMBL/GenBank/DDBJ whole genome shotgun (WGS) entry which is preliminary data.</text>
</comment>
<evidence type="ECO:0000256" key="1">
    <source>
        <dbReference type="ARBA" id="ARBA00010928"/>
    </source>
</evidence>
<dbReference type="Pfam" id="PF01408">
    <property type="entry name" value="GFO_IDH_MocA"/>
    <property type="match status" value="1"/>
</dbReference>
<evidence type="ECO:0000259" key="3">
    <source>
        <dbReference type="Pfam" id="PF02894"/>
    </source>
</evidence>
<dbReference type="RefSeq" id="WP_378091307.1">
    <property type="nucleotide sequence ID" value="NZ_JBHSEP010000001.1"/>
</dbReference>
<evidence type="ECO:0000313" key="4">
    <source>
        <dbReference type="EMBL" id="MFC4596803.1"/>
    </source>
</evidence>
<keyword evidence="5" id="KW-1185">Reference proteome</keyword>
<reference evidence="5" key="1">
    <citation type="journal article" date="2019" name="Int. J. Syst. Evol. Microbiol.">
        <title>The Global Catalogue of Microorganisms (GCM) 10K type strain sequencing project: providing services to taxonomists for standard genome sequencing and annotation.</title>
        <authorList>
            <consortium name="The Broad Institute Genomics Platform"/>
            <consortium name="The Broad Institute Genome Sequencing Center for Infectious Disease"/>
            <person name="Wu L."/>
            <person name="Ma J."/>
        </authorList>
    </citation>
    <scope>NUCLEOTIDE SEQUENCE [LARGE SCALE GENOMIC DNA]</scope>
    <source>
        <strain evidence="5">CCUG 49571</strain>
    </source>
</reference>
<dbReference type="InterPro" id="IPR036291">
    <property type="entry name" value="NAD(P)-bd_dom_sf"/>
</dbReference>
<dbReference type="SUPFAM" id="SSF55347">
    <property type="entry name" value="Glyceraldehyde-3-phosphate dehydrogenase-like, C-terminal domain"/>
    <property type="match status" value="1"/>
</dbReference>
<accession>A0ABV9F6H0</accession>
<dbReference type="PANTHER" id="PTHR43377:SF1">
    <property type="entry name" value="BILIVERDIN REDUCTASE A"/>
    <property type="match status" value="1"/>
</dbReference>